<dbReference type="InterPro" id="IPR013509">
    <property type="entry name" value="RNR_lsu_N"/>
</dbReference>
<dbReference type="Gene3D" id="3.20.70.20">
    <property type="match status" value="1"/>
</dbReference>
<dbReference type="EMBL" id="BARU01000826">
    <property type="protein sequence ID" value="GAH25470.1"/>
    <property type="molecule type" value="Genomic_DNA"/>
</dbReference>
<dbReference type="AlphaFoldDB" id="X1EYU5"/>
<feature type="domain" description="ATP-cone" evidence="3">
    <location>
        <begin position="3"/>
        <end position="96"/>
    </location>
</feature>
<dbReference type="GO" id="GO:0005524">
    <property type="term" value="F:ATP binding"/>
    <property type="evidence" value="ECO:0007669"/>
    <property type="project" value="UniProtKB-KW"/>
</dbReference>
<dbReference type="Pfam" id="PF00317">
    <property type="entry name" value="Ribonuc_red_lgN"/>
    <property type="match status" value="1"/>
</dbReference>
<dbReference type="InterPro" id="IPR008926">
    <property type="entry name" value="RNR_R1-su_N"/>
</dbReference>
<gene>
    <name evidence="4" type="ORF">S03H2_02469</name>
</gene>
<dbReference type="PROSITE" id="PS51161">
    <property type="entry name" value="ATP_CONE"/>
    <property type="match status" value="1"/>
</dbReference>
<dbReference type="PANTHER" id="PTHR21075">
    <property type="entry name" value="ANAEROBIC RIBONUCLEOSIDE-TRIPHOSPHATE REDUCTASE"/>
    <property type="match status" value="1"/>
</dbReference>
<comment type="caution">
    <text evidence="4">The sequence shown here is derived from an EMBL/GenBank/DDBJ whole genome shotgun (WGS) entry which is preliminary data.</text>
</comment>
<evidence type="ECO:0000256" key="2">
    <source>
        <dbReference type="ARBA" id="ARBA00022840"/>
    </source>
</evidence>
<feature type="non-terminal residue" evidence="4">
    <location>
        <position position="163"/>
    </location>
</feature>
<evidence type="ECO:0000259" key="3">
    <source>
        <dbReference type="PROSITE" id="PS51161"/>
    </source>
</evidence>
<evidence type="ECO:0000313" key="4">
    <source>
        <dbReference type="EMBL" id="GAH25470.1"/>
    </source>
</evidence>
<dbReference type="SUPFAM" id="SSF48168">
    <property type="entry name" value="R1 subunit of ribonucleotide reductase, N-terminal domain"/>
    <property type="match status" value="1"/>
</dbReference>
<dbReference type="GO" id="GO:0009265">
    <property type="term" value="P:2'-deoxyribonucleotide biosynthetic process"/>
    <property type="evidence" value="ECO:0007669"/>
    <property type="project" value="TreeGrafter"/>
</dbReference>
<dbReference type="InterPro" id="IPR005144">
    <property type="entry name" value="ATP-cone_dom"/>
</dbReference>
<keyword evidence="1" id="KW-0547">Nucleotide-binding</keyword>
<proteinExistence type="predicted"/>
<dbReference type="GO" id="GO:0008998">
    <property type="term" value="F:ribonucleoside-triphosphate reductase (thioredoxin) activity"/>
    <property type="evidence" value="ECO:0007669"/>
    <property type="project" value="TreeGrafter"/>
</dbReference>
<accession>X1EYU5</accession>
<dbReference type="GO" id="GO:0004748">
    <property type="term" value="F:ribonucleoside-diphosphate reductase activity, thioredoxin disulfide as acceptor"/>
    <property type="evidence" value="ECO:0007669"/>
    <property type="project" value="InterPro"/>
</dbReference>
<dbReference type="GO" id="GO:0031250">
    <property type="term" value="C:anaerobic ribonucleoside-triphosphate reductase complex"/>
    <property type="evidence" value="ECO:0007669"/>
    <property type="project" value="TreeGrafter"/>
</dbReference>
<reference evidence="4" key="1">
    <citation type="journal article" date="2014" name="Front. Microbiol.">
        <title>High frequency of phylogenetically diverse reductive dehalogenase-homologous genes in deep subseafloor sedimentary metagenomes.</title>
        <authorList>
            <person name="Kawai M."/>
            <person name="Futagami T."/>
            <person name="Toyoda A."/>
            <person name="Takaki Y."/>
            <person name="Nishi S."/>
            <person name="Hori S."/>
            <person name="Arai W."/>
            <person name="Tsubouchi T."/>
            <person name="Morono Y."/>
            <person name="Uchiyama I."/>
            <person name="Ito T."/>
            <person name="Fujiyama A."/>
            <person name="Inagaki F."/>
            <person name="Takami H."/>
        </authorList>
    </citation>
    <scope>NUCLEOTIDE SEQUENCE</scope>
    <source>
        <strain evidence="4">Expedition CK06-06</strain>
    </source>
</reference>
<dbReference type="PANTHER" id="PTHR21075:SF0">
    <property type="entry name" value="ANAEROBIC RIBONUCLEOSIDE-TRIPHOSPHATE REDUCTASE"/>
    <property type="match status" value="1"/>
</dbReference>
<protein>
    <recommendedName>
        <fullName evidence="3">ATP-cone domain-containing protein</fullName>
    </recommendedName>
</protein>
<organism evidence="4">
    <name type="scientific">marine sediment metagenome</name>
    <dbReference type="NCBI Taxonomy" id="412755"/>
    <lineage>
        <taxon>unclassified sequences</taxon>
        <taxon>metagenomes</taxon>
        <taxon>ecological metagenomes</taxon>
    </lineage>
</organism>
<keyword evidence="2" id="KW-0067">ATP-binding</keyword>
<evidence type="ECO:0000256" key="1">
    <source>
        <dbReference type="ARBA" id="ARBA00022741"/>
    </source>
</evidence>
<dbReference type="Pfam" id="PF03477">
    <property type="entry name" value="ATP-cone"/>
    <property type="match status" value="1"/>
</dbReference>
<sequence length="163" mass="18612">MLKKIRKRDGRIVDFITEKITDAIFKAAKAVGGKDRKKAEELCLIVVKILDQRFDEDNPPSVEEVQDIVEKVLIQSGHAKTAKAYILYRQKRTELREFKKILLGVEDDIKLSINSTTVLKRRYLRKNEKGEAIETPSQLFHRVALNIASGDVLYDATADVKKT</sequence>
<name>X1EYU5_9ZZZZ</name>